<dbReference type="GeneID" id="111114883"/>
<dbReference type="GO" id="GO:0061630">
    <property type="term" value="F:ubiquitin protein ligase activity"/>
    <property type="evidence" value="ECO:0007669"/>
    <property type="project" value="TreeGrafter"/>
</dbReference>
<dbReference type="PROSITE" id="PS50119">
    <property type="entry name" value="ZF_BBOX"/>
    <property type="match status" value="1"/>
</dbReference>
<dbReference type="GO" id="GO:0000209">
    <property type="term" value="P:protein polyubiquitination"/>
    <property type="evidence" value="ECO:0007669"/>
    <property type="project" value="TreeGrafter"/>
</dbReference>
<accession>A0A8B8C1Z9</accession>
<organism evidence="5 6">
    <name type="scientific">Crassostrea virginica</name>
    <name type="common">Eastern oyster</name>
    <dbReference type="NCBI Taxonomy" id="6565"/>
    <lineage>
        <taxon>Eukaryota</taxon>
        <taxon>Metazoa</taxon>
        <taxon>Spiralia</taxon>
        <taxon>Lophotrochozoa</taxon>
        <taxon>Mollusca</taxon>
        <taxon>Bivalvia</taxon>
        <taxon>Autobranchia</taxon>
        <taxon>Pteriomorphia</taxon>
        <taxon>Ostreida</taxon>
        <taxon>Ostreoidea</taxon>
        <taxon>Ostreidae</taxon>
        <taxon>Crassostrea</taxon>
    </lineage>
</organism>
<keyword evidence="1" id="KW-0677">Repeat</keyword>
<sequence length="332" mass="37751">MDPRYCAQDIVQCVLCRDVVAPMYCIVCYTHLCTDCVERHFSDKSKFHKVVPFKYFLSTLKCYTPSSPARSLLDVPRLITCVRTGYISLYNVSCLSDEKFWTSGDDKIMELFNLKGELLKSVQTKSGHEPKNIAVTRSGDLVYADYYAGSINLVSGTQIQTLIKLRGWRPYYLCTTSSEDLLVIMISNDWKQTKVVRYSGSNEKQIIQFDDQGNPHYSSGGDKKYLSENRNLDSCVADSGAGEVVVVSATGKLRFRYTDSFRPHGITTDSQGNILTSDWVKHRIHIIDQDGRFLHFIHNCLLTLPVGLYVDSRDNLFVAEYAGKVKKIQYFK</sequence>
<dbReference type="InterPro" id="IPR000315">
    <property type="entry name" value="Znf_B-box"/>
</dbReference>
<evidence type="ECO:0000256" key="2">
    <source>
        <dbReference type="PROSITE-ProRule" id="PRU00024"/>
    </source>
</evidence>
<evidence type="ECO:0000313" key="6">
    <source>
        <dbReference type="RefSeq" id="XP_022309119.1"/>
    </source>
</evidence>
<dbReference type="AlphaFoldDB" id="A0A8B8C1Z9"/>
<dbReference type="Gene3D" id="2.120.10.30">
    <property type="entry name" value="TolB, C-terminal domain"/>
    <property type="match status" value="1"/>
</dbReference>
<dbReference type="Proteomes" id="UP000694844">
    <property type="component" value="Chromosome 9"/>
</dbReference>
<gene>
    <name evidence="6" type="primary">LOC111114883</name>
</gene>
<proteinExistence type="predicted"/>
<dbReference type="OrthoDB" id="423498at2759"/>
<dbReference type="InterPro" id="IPR001258">
    <property type="entry name" value="NHL_repeat"/>
</dbReference>
<dbReference type="InterPro" id="IPR011042">
    <property type="entry name" value="6-blade_b-propeller_TolB-like"/>
</dbReference>
<dbReference type="InterPro" id="IPR050952">
    <property type="entry name" value="TRIM-NHL_E3_ligases"/>
</dbReference>
<evidence type="ECO:0000313" key="5">
    <source>
        <dbReference type="Proteomes" id="UP000694844"/>
    </source>
</evidence>
<evidence type="ECO:0000256" key="3">
    <source>
        <dbReference type="PROSITE-ProRule" id="PRU00504"/>
    </source>
</evidence>
<feature type="domain" description="B box-type" evidence="4">
    <location>
        <begin position="8"/>
        <end position="53"/>
    </location>
</feature>
<dbReference type="RefSeq" id="XP_022309119.1">
    <property type="nucleotide sequence ID" value="XM_022453411.1"/>
</dbReference>
<dbReference type="KEGG" id="cvn:111114883"/>
<dbReference type="PANTHER" id="PTHR24104:SF25">
    <property type="entry name" value="PROTEIN LIN-41"/>
    <property type="match status" value="1"/>
</dbReference>
<evidence type="ECO:0000259" key="4">
    <source>
        <dbReference type="PROSITE" id="PS50119"/>
    </source>
</evidence>
<dbReference type="SUPFAM" id="SSF101898">
    <property type="entry name" value="NHL repeat"/>
    <property type="match status" value="1"/>
</dbReference>
<evidence type="ECO:0000256" key="1">
    <source>
        <dbReference type="ARBA" id="ARBA00022737"/>
    </source>
</evidence>
<protein>
    <submittedName>
        <fullName evidence="6">Tripartite motif-containing protein 2-like</fullName>
    </submittedName>
</protein>
<dbReference type="PROSITE" id="PS51125">
    <property type="entry name" value="NHL"/>
    <property type="match status" value="1"/>
</dbReference>
<dbReference type="PANTHER" id="PTHR24104">
    <property type="entry name" value="E3 UBIQUITIN-PROTEIN LIGASE NHLRC1-RELATED"/>
    <property type="match status" value="1"/>
</dbReference>
<name>A0A8B8C1Z9_CRAVI</name>
<keyword evidence="2" id="KW-0862">Zinc</keyword>
<dbReference type="GO" id="GO:0008270">
    <property type="term" value="F:zinc ion binding"/>
    <property type="evidence" value="ECO:0007669"/>
    <property type="project" value="UniProtKB-KW"/>
</dbReference>
<dbReference type="GO" id="GO:0043161">
    <property type="term" value="P:proteasome-mediated ubiquitin-dependent protein catabolic process"/>
    <property type="evidence" value="ECO:0007669"/>
    <property type="project" value="TreeGrafter"/>
</dbReference>
<feature type="repeat" description="NHL" evidence="3">
    <location>
        <begin position="262"/>
        <end position="290"/>
    </location>
</feature>
<reference evidence="6" key="1">
    <citation type="submission" date="2025-08" db="UniProtKB">
        <authorList>
            <consortium name="RefSeq"/>
        </authorList>
    </citation>
    <scope>IDENTIFICATION</scope>
    <source>
        <tissue evidence="6">Whole sample</tissue>
    </source>
</reference>
<keyword evidence="5" id="KW-1185">Reference proteome</keyword>
<keyword evidence="2" id="KW-0863">Zinc-finger</keyword>
<keyword evidence="2" id="KW-0479">Metal-binding</keyword>